<dbReference type="InterPro" id="IPR029058">
    <property type="entry name" value="AB_hydrolase_fold"/>
</dbReference>
<dbReference type="GO" id="GO:0016787">
    <property type="term" value="F:hydrolase activity"/>
    <property type="evidence" value="ECO:0007669"/>
    <property type="project" value="UniProtKB-KW"/>
</dbReference>
<feature type="domain" description="AB hydrolase-1" evidence="1">
    <location>
        <begin position="27"/>
        <end position="263"/>
    </location>
</feature>
<dbReference type="RefSeq" id="WP_259428787.1">
    <property type="nucleotide sequence ID" value="NZ_JANWTC010000017.1"/>
</dbReference>
<dbReference type="SUPFAM" id="SSF53474">
    <property type="entry name" value="alpha/beta-Hydrolases"/>
    <property type="match status" value="1"/>
</dbReference>
<comment type="caution">
    <text evidence="2">The sequence shown here is derived from an EMBL/GenBank/DDBJ whole genome shotgun (WGS) entry which is preliminary data.</text>
</comment>
<name>A0ABT2G372_9CORY</name>
<organism evidence="2 3">
    <name type="scientific">Corynebacterium lemuris</name>
    <dbReference type="NCBI Taxonomy" id="1859292"/>
    <lineage>
        <taxon>Bacteria</taxon>
        <taxon>Bacillati</taxon>
        <taxon>Actinomycetota</taxon>
        <taxon>Actinomycetes</taxon>
        <taxon>Mycobacteriales</taxon>
        <taxon>Corynebacteriaceae</taxon>
        <taxon>Corynebacterium</taxon>
    </lineage>
</organism>
<protein>
    <submittedName>
        <fullName evidence="2">Alpha/beta hydrolase</fullName>
    </submittedName>
</protein>
<proteinExistence type="predicted"/>
<accession>A0ABT2G372</accession>
<sequence>MHLRHGTITTSDGTELAYSRAGEGPAIVFVHGSVSTRHPWFPVIEALADNFTCLIHDRRGRGDTRESDASVASYGPETELTDIATMLELAGPGAHLFGHSYGAVCALEFALRNELPGHLIAFEPPLPVSGPVAGDTLPRYRQAIAEGDPDAALTLALREIVRSPESAIGGLRNSPAWPALTALTPTWTRELEAIDSLGADAGSIDRFRALSGRPVDILLGTATTQPHIDAAQRLHETIRGSRLQEMDGLDHFGHVAAPAVVARHIREALTQAPVQG</sequence>
<reference evidence="2 3" key="1">
    <citation type="submission" date="2022-08" db="EMBL/GenBank/DDBJ databases">
        <title>YIM 101645 draft genome.</title>
        <authorList>
            <person name="Chen X."/>
        </authorList>
    </citation>
    <scope>NUCLEOTIDE SEQUENCE [LARGE SCALE GENOMIC DNA]</scope>
    <source>
        <strain evidence="2 3">YIM 101645</strain>
    </source>
</reference>
<evidence type="ECO:0000259" key="1">
    <source>
        <dbReference type="Pfam" id="PF12697"/>
    </source>
</evidence>
<evidence type="ECO:0000313" key="3">
    <source>
        <dbReference type="Proteomes" id="UP001205965"/>
    </source>
</evidence>
<gene>
    <name evidence="2" type="ORF">NYP18_13865</name>
</gene>
<dbReference type="InterPro" id="IPR000073">
    <property type="entry name" value="AB_hydrolase_1"/>
</dbReference>
<dbReference type="InterPro" id="IPR050266">
    <property type="entry name" value="AB_hydrolase_sf"/>
</dbReference>
<dbReference type="Pfam" id="PF12697">
    <property type="entry name" value="Abhydrolase_6"/>
    <property type="match status" value="1"/>
</dbReference>
<dbReference type="Proteomes" id="UP001205965">
    <property type="component" value="Unassembled WGS sequence"/>
</dbReference>
<dbReference type="PANTHER" id="PTHR43798">
    <property type="entry name" value="MONOACYLGLYCEROL LIPASE"/>
    <property type="match status" value="1"/>
</dbReference>
<keyword evidence="2" id="KW-0378">Hydrolase</keyword>
<dbReference type="Gene3D" id="3.40.50.1820">
    <property type="entry name" value="alpha/beta hydrolase"/>
    <property type="match status" value="1"/>
</dbReference>
<dbReference type="EMBL" id="JANWTC010000017">
    <property type="protein sequence ID" value="MCS5480727.1"/>
    <property type="molecule type" value="Genomic_DNA"/>
</dbReference>
<keyword evidence="3" id="KW-1185">Reference proteome</keyword>
<evidence type="ECO:0000313" key="2">
    <source>
        <dbReference type="EMBL" id="MCS5480727.1"/>
    </source>
</evidence>